<proteinExistence type="predicted"/>
<organism evidence="2 3">
    <name type="scientific">Scytalidium lignicola</name>
    <name type="common">Hyphomycete</name>
    <dbReference type="NCBI Taxonomy" id="5539"/>
    <lineage>
        <taxon>Eukaryota</taxon>
        <taxon>Fungi</taxon>
        <taxon>Dikarya</taxon>
        <taxon>Ascomycota</taxon>
        <taxon>Pezizomycotina</taxon>
        <taxon>Leotiomycetes</taxon>
        <taxon>Leotiomycetes incertae sedis</taxon>
        <taxon>Scytalidium</taxon>
    </lineage>
</organism>
<sequence length="622" mass="70628">MASTKDFEVVNAQRWELDTDIGSVPPSKVIRDPNDNSSGTTINEIVNTAQQGIYNNTQALNRPLVVSASSSFRDQIHGSSGNYGAKNGFTTAQRIPTRPTSSKEKVAWAKLGLVTTRKLIDDDKRATKVAEKKRYLDQPALSENFSSVGYFLWPRQSEPPTELLGLKLEDLNNVRTEQKVYIDWDDDTGCLRIRSHSAFGDSIQDAIQAINLEVRNAKTRAISALPVYIIVPPTESAIRTIISPIFSSQEDHQIRGTIVGFNLCGAELTQQNLIKWRMNVRPGILRANRQRVQQHLIKTALGLSVYRGWMRMRVHFGHLNLKQYRKDFTESTYSFKDFAKMMKEPRTTGTFERRMSDESIATKVMRRFEKLPELFSPAESRMQELKDVKPVHSEIIFVTTRGGQHLRVEADLDAILDESGNKTVGYLTGTVRLYYNNQRNKRFETTTVDIESNLDWTLEIITDNSIGDIPSSIRTLINTSLPNTTVQRVDSLGLTYPRVCPRVATNDLGVDEVVVRSVWRYRVKESGYEVQISIYRVWRAGATNKDPEMSCGITISHPIWDEQMQSVDHTTQERRWGTQLENFFPSKGIEKSDGFDDFLNEIGFIQRYICEAARAAPIISNA</sequence>
<dbReference type="Proteomes" id="UP000258309">
    <property type="component" value="Unassembled WGS sequence"/>
</dbReference>
<feature type="non-terminal residue" evidence="2">
    <location>
        <position position="1"/>
    </location>
</feature>
<dbReference type="AlphaFoldDB" id="A0A3E2HPS0"/>
<dbReference type="InterPro" id="IPR057227">
    <property type="entry name" value="DUF7905"/>
</dbReference>
<dbReference type="OMA" id="WDNMLGQ"/>
<evidence type="ECO:0000313" key="2">
    <source>
        <dbReference type="EMBL" id="RFU35360.1"/>
    </source>
</evidence>
<dbReference type="Pfam" id="PF25482">
    <property type="entry name" value="DUF7905"/>
    <property type="match status" value="1"/>
</dbReference>
<reference evidence="2 3" key="1">
    <citation type="submission" date="2018-05" db="EMBL/GenBank/DDBJ databases">
        <title>Draft genome sequence of Scytalidium lignicola DSM 105466, a ubiquitous saprotrophic fungus.</title>
        <authorList>
            <person name="Buettner E."/>
            <person name="Gebauer A.M."/>
            <person name="Hofrichter M."/>
            <person name="Liers C."/>
            <person name="Kellner H."/>
        </authorList>
    </citation>
    <scope>NUCLEOTIDE SEQUENCE [LARGE SCALE GENOMIC DNA]</scope>
    <source>
        <strain evidence="2 3">DSM 105466</strain>
    </source>
</reference>
<name>A0A3E2HPS0_SCYLI</name>
<dbReference type="OrthoDB" id="4739136at2759"/>
<keyword evidence="3" id="KW-1185">Reference proteome</keyword>
<comment type="caution">
    <text evidence="2">The sequence shown here is derived from an EMBL/GenBank/DDBJ whole genome shotgun (WGS) entry which is preliminary data.</text>
</comment>
<protein>
    <recommendedName>
        <fullName evidence="1">DUF7905 domain-containing protein</fullName>
    </recommendedName>
</protein>
<dbReference type="EMBL" id="NCSJ02000009">
    <property type="protein sequence ID" value="RFU35360.1"/>
    <property type="molecule type" value="Genomic_DNA"/>
</dbReference>
<evidence type="ECO:0000259" key="1">
    <source>
        <dbReference type="Pfam" id="PF25482"/>
    </source>
</evidence>
<dbReference type="STRING" id="5539.A0A3E2HPS0"/>
<feature type="non-terminal residue" evidence="2">
    <location>
        <position position="622"/>
    </location>
</feature>
<evidence type="ECO:0000313" key="3">
    <source>
        <dbReference type="Proteomes" id="UP000258309"/>
    </source>
</evidence>
<accession>A0A3E2HPS0</accession>
<gene>
    <name evidence="2" type="ORF">B7463_g1011</name>
</gene>
<feature type="domain" description="DUF7905" evidence="1">
    <location>
        <begin position="286"/>
        <end position="554"/>
    </location>
</feature>